<evidence type="ECO:0000259" key="1">
    <source>
        <dbReference type="Pfam" id="PF13116"/>
    </source>
</evidence>
<keyword evidence="3" id="KW-1185">Reference proteome</keyword>
<organism evidence="2 3">
    <name type="scientific">Azonexus hydrophilus</name>
    <dbReference type="NCBI Taxonomy" id="418702"/>
    <lineage>
        <taxon>Bacteria</taxon>
        <taxon>Pseudomonadati</taxon>
        <taxon>Pseudomonadota</taxon>
        <taxon>Betaproteobacteria</taxon>
        <taxon>Rhodocyclales</taxon>
        <taxon>Azonexaceae</taxon>
        <taxon>Azonexus</taxon>
    </lineage>
</organism>
<sequence length="1255" mass="135866">MRFAGWAAFAGWLLFVALVLVLRFAMLPAIADYRDEIETAASKAIGQEVRIGRIEAYWRGLNPELVLDDISLLDAAGQPAFTLSRVDAVLSWHSLWRLRPVLALLSFEQPVLHIRRGTDGRFSIAGMRSSDDSDPAFSEWVLEQKRIRIHDATIVWEDELRQAPPLILEDLQLALDNSGRRHRFGLSAVPPAELAARIELRGEVHGDLNDALDSFSGQLYVELDYADLAGWKPWIDYPVDLPRGRGALRLWGDLEDGAGRLTTDLALEALRIRLGDKLPALDLTSLRGRLSGEYKADAWTLAARQLELLTTDGIRLVPTDFQLDWRQADAAVNGNVRANLLDLDVLARLAAHLPLDARSRQLLQAYAPQGQIAELKASWGLQGEALSRYALAAKFSGLGVRAESYFPGASGLAGSIDLSEKGGRLLIDAGASGLSLPAVFPEPDIAFDALKASIGWTSSSEGVDIAIERVGFSGPDATGQAHGSYRYTGDGPGVIDLQASIERANGNAVWRYMPHAVNADARDWLRRGITGGTAHEGKLVLKGNLRDFPFRDPSTGKFLVTAKARDARVDYAAGWPTIEGIAADMSFDYGMRIKASAGTILGASIKDVSVVIPDFDVNDEMLLVRGAAEGPTGEFLSFIERSPVAETIDHFTEGMRAVGNGRLDLELDIPLRRPLETRMRGNYHFRDNQLHLVDGLPMIAQVNGRLDLTDTSVAASDITGRGFGGPLRVKVGSAGGKVAVTATGTASIAEVSRHFGWPLVNHLTGSTPWKADIAIQKRNADVVVTSDLLGITSPLPDVLNKSATSRLPLRVERSAPAAGTEQYRITLGNVARGLVLRRDGKWSQGVFAVGDADASLPDKGLVVRVAMPRIDADAWRNYLPGEAQGAPGVAAESDGLALTQVQLKTPVLHLFGRDYSEVEVVLAPQAADWQIALKTREADGELLWRGADDGWIEGRFRRLHLTQAAAAGQASSSVIDSLPGMSLVVDDLWLDKKALGRLELRARNLRGSWLLEKLNLRNSDGELSGSGRWTRGARQRTDLDFELLARDSGKLLTRLGYDDAVRQGKARLAGSLRWNGPLTEIHYPSLTGELAVKAEKGQFNKLEPGVGRLLGLISLQSLPRRLTLDFRDLFSDGLAFDSIEGKLSVEGGIMKTLSGLTINGPAVQVVIDGQTDLQQETQDLMVAVRPEVSSLAIGAAALVNPVAGAAALVANTVLKSPLNQIFSYRYHVTGSWADPMVAKAGKDEEKPPQDKDGAK</sequence>
<dbReference type="NCBIfam" id="TIGR02099">
    <property type="entry name" value="YhdP family protein"/>
    <property type="match status" value="1"/>
</dbReference>
<protein>
    <submittedName>
        <fullName evidence="2">TIGR02099 family protein</fullName>
    </submittedName>
</protein>
<dbReference type="Pfam" id="PF13116">
    <property type="entry name" value="YhdP"/>
    <property type="match status" value="1"/>
</dbReference>
<dbReference type="AlphaFoldDB" id="A0A1R1I5S8"/>
<evidence type="ECO:0000313" key="3">
    <source>
        <dbReference type="Proteomes" id="UP000187526"/>
    </source>
</evidence>
<dbReference type="EMBL" id="MTHD01000003">
    <property type="protein sequence ID" value="OMG53999.1"/>
    <property type="molecule type" value="Genomic_DNA"/>
</dbReference>
<dbReference type="STRING" id="418702.BJN45_09785"/>
<dbReference type="Proteomes" id="UP000187526">
    <property type="component" value="Unassembled WGS sequence"/>
</dbReference>
<dbReference type="PANTHER" id="PTHR38690">
    <property type="entry name" value="PROTEASE-RELATED"/>
    <property type="match status" value="1"/>
</dbReference>
<name>A0A1R1I5S8_9RHOO</name>
<comment type="caution">
    <text evidence="2">The sequence shown here is derived from an EMBL/GenBank/DDBJ whole genome shotgun (WGS) entry which is preliminary data.</text>
</comment>
<dbReference type="InterPro" id="IPR011836">
    <property type="entry name" value="YhdP"/>
</dbReference>
<reference evidence="2 3" key="1">
    <citation type="submission" date="2016-10" db="EMBL/GenBank/DDBJ databases">
        <title>Alkaliphiles isolated from bioreactors.</title>
        <authorList>
            <person name="Salah Z."/>
            <person name="Rout S.P."/>
            <person name="Humphreys P.N."/>
        </authorList>
    </citation>
    <scope>NUCLEOTIDE SEQUENCE [LARGE SCALE GENOMIC DNA]</scope>
    <source>
        <strain evidence="2 3">ZS02</strain>
    </source>
</reference>
<proteinExistence type="predicted"/>
<feature type="domain" description="YhdP central" evidence="1">
    <location>
        <begin position="2"/>
        <end position="1237"/>
    </location>
</feature>
<gene>
    <name evidence="2" type="ORF">BJN45_09785</name>
</gene>
<dbReference type="InterPro" id="IPR025263">
    <property type="entry name" value="YhdP_central"/>
</dbReference>
<dbReference type="PANTHER" id="PTHR38690:SF1">
    <property type="entry name" value="PROTEASE"/>
    <property type="match status" value="1"/>
</dbReference>
<accession>A0A1R1I5S8</accession>
<evidence type="ECO:0000313" key="2">
    <source>
        <dbReference type="EMBL" id="OMG53999.1"/>
    </source>
</evidence>